<dbReference type="SUPFAM" id="SSF47699">
    <property type="entry name" value="Bifunctional inhibitor/lipid-transfer protein/seed storage 2S albumin"/>
    <property type="match status" value="1"/>
</dbReference>
<feature type="signal peptide" evidence="2">
    <location>
        <begin position="1"/>
        <end position="27"/>
    </location>
</feature>
<dbReference type="InterPro" id="IPR016140">
    <property type="entry name" value="Bifunc_inhib/LTP/seed_store"/>
</dbReference>
<dbReference type="GO" id="GO:0008289">
    <property type="term" value="F:lipid binding"/>
    <property type="evidence" value="ECO:0007669"/>
    <property type="project" value="UniProtKB-KW"/>
</dbReference>
<dbReference type="Gene3D" id="1.10.110.10">
    <property type="entry name" value="Plant lipid-transfer and hydrophobic proteins"/>
    <property type="match status" value="1"/>
</dbReference>
<keyword evidence="1" id="KW-0813">Transport</keyword>
<organism evidence="4 5">
    <name type="scientific">Rhynchospora pubera</name>
    <dbReference type="NCBI Taxonomy" id="906938"/>
    <lineage>
        <taxon>Eukaryota</taxon>
        <taxon>Viridiplantae</taxon>
        <taxon>Streptophyta</taxon>
        <taxon>Embryophyta</taxon>
        <taxon>Tracheophyta</taxon>
        <taxon>Spermatophyta</taxon>
        <taxon>Magnoliopsida</taxon>
        <taxon>Liliopsida</taxon>
        <taxon>Poales</taxon>
        <taxon>Cyperaceae</taxon>
        <taxon>Cyperoideae</taxon>
        <taxon>Rhynchosporeae</taxon>
        <taxon>Rhynchospora</taxon>
    </lineage>
</organism>
<gene>
    <name evidence="4" type="ORF">LUZ62_069317</name>
</gene>
<dbReference type="SMART" id="SM00499">
    <property type="entry name" value="AAI"/>
    <property type="match status" value="1"/>
</dbReference>
<dbReference type="PANTHER" id="PTHR33076">
    <property type="entry name" value="NON-SPECIFIC LIPID-TRANSFER PROTEIN 2-RELATED"/>
    <property type="match status" value="1"/>
</dbReference>
<keyword evidence="5" id="KW-1185">Reference proteome</keyword>
<dbReference type="Pfam" id="PF00234">
    <property type="entry name" value="Tryp_alpha_amyl"/>
    <property type="match status" value="1"/>
</dbReference>
<keyword evidence="2" id="KW-0732">Signal</keyword>
<proteinExistence type="inferred from homology"/>
<dbReference type="PRINTS" id="PR00382">
    <property type="entry name" value="LIPIDTRNSFER"/>
</dbReference>
<dbReference type="CDD" id="cd01960">
    <property type="entry name" value="nsLTP1"/>
    <property type="match status" value="1"/>
</dbReference>
<dbReference type="EMBL" id="JAMFTS010000004">
    <property type="protein sequence ID" value="KAJ4758942.1"/>
    <property type="molecule type" value="Genomic_DNA"/>
</dbReference>
<evidence type="ECO:0000256" key="1">
    <source>
        <dbReference type="RuleBase" id="RU000628"/>
    </source>
</evidence>
<evidence type="ECO:0000256" key="2">
    <source>
        <dbReference type="SAM" id="SignalP"/>
    </source>
</evidence>
<dbReference type="AlphaFoldDB" id="A0AAV8CXL5"/>
<comment type="caution">
    <text evidence="4">The sequence shown here is derived from an EMBL/GenBank/DDBJ whole genome shotgun (WGS) entry which is preliminary data.</text>
</comment>
<name>A0AAV8CXL5_9POAL</name>
<evidence type="ECO:0000313" key="4">
    <source>
        <dbReference type="EMBL" id="KAJ4758942.1"/>
    </source>
</evidence>
<dbReference type="Proteomes" id="UP001140206">
    <property type="component" value="Chromosome 4"/>
</dbReference>
<accession>A0AAV8CXL5</accession>
<protein>
    <recommendedName>
        <fullName evidence="1">Non-specific lipid-transfer protein</fullName>
    </recommendedName>
</protein>
<evidence type="ECO:0000313" key="5">
    <source>
        <dbReference type="Proteomes" id="UP001140206"/>
    </source>
</evidence>
<dbReference type="GO" id="GO:0006869">
    <property type="term" value="P:lipid transport"/>
    <property type="evidence" value="ECO:0007669"/>
    <property type="project" value="InterPro"/>
</dbReference>
<feature type="chain" id="PRO_5043698187" description="Non-specific lipid-transfer protein" evidence="2">
    <location>
        <begin position="28"/>
        <end position="119"/>
    </location>
</feature>
<dbReference type="InterPro" id="IPR000528">
    <property type="entry name" value="Plant_nsLTP"/>
</dbReference>
<dbReference type="InterPro" id="IPR036312">
    <property type="entry name" value="Bifun_inhib/LTP/seed_sf"/>
</dbReference>
<reference evidence="4" key="1">
    <citation type="submission" date="2022-08" db="EMBL/GenBank/DDBJ databases">
        <authorList>
            <person name="Marques A."/>
        </authorList>
    </citation>
    <scope>NUCLEOTIDE SEQUENCE</scope>
    <source>
        <strain evidence="4">RhyPub2mFocal</strain>
        <tissue evidence="4">Leaves</tissue>
    </source>
</reference>
<comment type="similarity">
    <text evidence="1">Belongs to the plant LTP family.</text>
</comment>
<comment type="function">
    <text evidence="1">Plant non-specific lipid-transfer proteins transfer phospholipids as well as galactolipids across membranes. May play a role in wax or cutin deposition in the cell walls of expanding epidermal cells and certain secretory tissues.</text>
</comment>
<keyword evidence="1" id="KW-0446">Lipid-binding</keyword>
<sequence length="119" mass="12996">MRSVAAFCTVLLGMAVVCMMASKPADAMSCGDIDMNLSECMWYLAGRDGYPSTACCNGVRHLEKLGATTRDRRVACDCLRETVKRMHGISNSRVDSLPSKCSAKLSYVTYLDHCDGDMP</sequence>
<evidence type="ECO:0000259" key="3">
    <source>
        <dbReference type="SMART" id="SM00499"/>
    </source>
</evidence>
<feature type="domain" description="Bifunctional inhibitor/plant lipid transfer protein/seed storage helical" evidence="3">
    <location>
        <begin position="30"/>
        <end position="114"/>
    </location>
</feature>